<accession>A0ABT7FKN9</accession>
<reference evidence="3 4" key="1">
    <citation type="submission" date="2023-05" db="EMBL/GenBank/DDBJ databases">
        <title>Sedimentitalea sp. nov. JM2-8.</title>
        <authorList>
            <person name="Huang J."/>
        </authorList>
    </citation>
    <scope>NUCLEOTIDE SEQUENCE [LARGE SCALE GENOMIC DNA]</scope>
    <source>
        <strain evidence="3 4">JM2-8</strain>
    </source>
</reference>
<feature type="chain" id="PRO_5047099095" evidence="1">
    <location>
        <begin position="26"/>
        <end position="100"/>
    </location>
</feature>
<keyword evidence="4" id="KW-1185">Reference proteome</keyword>
<feature type="signal peptide" evidence="1">
    <location>
        <begin position="1"/>
        <end position="25"/>
    </location>
</feature>
<dbReference type="Proteomes" id="UP001227126">
    <property type="component" value="Unassembled WGS sequence"/>
</dbReference>
<evidence type="ECO:0000259" key="2">
    <source>
        <dbReference type="Pfam" id="PF08239"/>
    </source>
</evidence>
<sequence length="100" mass="10620">MRRAFTGALAAVMAVALFAVPPARAGSGGLHEVAGVDDGDMLKMRAGPGTGYRILLGLPNGTALRLHECQQTGSTRWCLVSLRHARGVRGYVSAGYLRRR</sequence>
<protein>
    <submittedName>
        <fullName evidence="3">SH3 domain-containing protein</fullName>
    </submittedName>
</protein>
<feature type="domain" description="SH3b" evidence="2">
    <location>
        <begin position="42"/>
        <end position="97"/>
    </location>
</feature>
<dbReference type="Pfam" id="PF08239">
    <property type="entry name" value="SH3_3"/>
    <property type="match status" value="1"/>
</dbReference>
<organism evidence="3 4">
    <name type="scientific">Sedimentitalea xiamensis</name>
    <dbReference type="NCBI Taxonomy" id="3050037"/>
    <lineage>
        <taxon>Bacteria</taxon>
        <taxon>Pseudomonadati</taxon>
        <taxon>Pseudomonadota</taxon>
        <taxon>Alphaproteobacteria</taxon>
        <taxon>Rhodobacterales</taxon>
        <taxon>Paracoccaceae</taxon>
        <taxon>Sedimentitalea</taxon>
    </lineage>
</organism>
<name>A0ABT7FKN9_9RHOB</name>
<dbReference type="InterPro" id="IPR003646">
    <property type="entry name" value="SH3-like_bac-type"/>
</dbReference>
<evidence type="ECO:0000256" key="1">
    <source>
        <dbReference type="SAM" id="SignalP"/>
    </source>
</evidence>
<proteinExistence type="predicted"/>
<dbReference type="RefSeq" id="WP_284487631.1">
    <property type="nucleotide sequence ID" value="NZ_JASNJE010000047.1"/>
</dbReference>
<dbReference type="Gene3D" id="2.30.30.40">
    <property type="entry name" value="SH3 Domains"/>
    <property type="match status" value="1"/>
</dbReference>
<evidence type="ECO:0000313" key="3">
    <source>
        <dbReference type="EMBL" id="MDK3075712.1"/>
    </source>
</evidence>
<comment type="caution">
    <text evidence="3">The sequence shown here is derived from an EMBL/GenBank/DDBJ whole genome shotgun (WGS) entry which is preliminary data.</text>
</comment>
<keyword evidence="1" id="KW-0732">Signal</keyword>
<dbReference type="EMBL" id="JASNJE010000047">
    <property type="protein sequence ID" value="MDK3075712.1"/>
    <property type="molecule type" value="Genomic_DNA"/>
</dbReference>
<evidence type="ECO:0000313" key="4">
    <source>
        <dbReference type="Proteomes" id="UP001227126"/>
    </source>
</evidence>
<gene>
    <name evidence="3" type="ORF">QO034_21845</name>
</gene>